<comment type="similarity">
    <text evidence="2 8">Belongs to the PHP hydrolase family. HisK subfamily.</text>
</comment>
<evidence type="ECO:0000259" key="9">
    <source>
        <dbReference type="SMART" id="SM00481"/>
    </source>
</evidence>
<evidence type="ECO:0000256" key="7">
    <source>
        <dbReference type="ARBA" id="ARBA00049158"/>
    </source>
</evidence>
<evidence type="ECO:0000256" key="5">
    <source>
        <dbReference type="ARBA" id="ARBA00022801"/>
    </source>
</evidence>
<dbReference type="Pfam" id="PF02811">
    <property type="entry name" value="PHP"/>
    <property type="match status" value="1"/>
</dbReference>
<organism evidence="10 11">
    <name type="scientific">Aedoeadaptatus acetigenes</name>
    <dbReference type="NCBI Taxonomy" id="2981723"/>
    <lineage>
        <taxon>Bacteria</taxon>
        <taxon>Bacillati</taxon>
        <taxon>Bacillota</taxon>
        <taxon>Tissierellia</taxon>
        <taxon>Tissierellales</taxon>
        <taxon>Peptoniphilaceae</taxon>
        <taxon>Aedoeadaptatus</taxon>
    </lineage>
</organism>
<dbReference type="NCBIfam" id="TIGR01856">
    <property type="entry name" value="hisJ_fam"/>
    <property type="match status" value="1"/>
</dbReference>
<sequence length="282" mass="32155">MQIIGNFSYESERRLALLIDSHSHSRFSFDSEADCEENILAAIKAGLGGLAFTDHIDRVDGPLDFCFDFDDYIRTLLPLKARYEDRILVLIGAEIGLNLRKNDWIESAMADDRFDYFIGSLHTVDNEDVASTLYTYKGDLKPFYKNYYDAMVEAAANTRGYHILGHMDYLDRYVQDKGMIPPFAFYRDQVAAVLEHLIQKDLVLEYNTAGKYKGLSYGNPKEDILRLYRDLGGERICLSSDGHKSAHIGRDFESAKNLLIHLGFTCATYFEKKVPKEVPLAD</sequence>
<evidence type="ECO:0000256" key="8">
    <source>
        <dbReference type="RuleBase" id="RU366003"/>
    </source>
</evidence>
<keyword evidence="4 8" id="KW-0028">Amino-acid biosynthesis</keyword>
<dbReference type="PANTHER" id="PTHR21039">
    <property type="entry name" value="HISTIDINOL PHOSPHATASE-RELATED"/>
    <property type="match status" value="1"/>
</dbReference>
<evidence type="ECO:0000256" key="3">
    <source>
        <dbReference type="ARBA" id="ARBA00013085"/>
    </source>
</evidence>
<protein>
    <recommendedName>
        <fullName evidence="3 8">Histidinol-phosphatase</fullName>
        <shortName evidence="8">HolPase</shortName>
        <ecNumber evidence="3 8">3.1.3.15</ecNumber>
    </recommendedName>
</protein>
<evidence type="ECO:0000313" key="11">
    <source>
        <dbReference type="Proteomes" id="UP001481872"/>
    </source>
</evidence>
<dbReference type="SMART" id="SM00481">
    <property type="entry name" value="POLIIIAc"/>
    <property type="match status" value="1"/>
</dbReference>
<dbReference type="PANTHER" id="PTHR21039:SF0">
    <property type="entry name" value="HISTIDINOL-PHOSPHATASE"/>
    <property type="match status" value="1"/>
</dbReference>
<dbReference type="SUPFAM" id="SSF89550">
    <property type="entry name" value="PHP domain-like"/>
    <property type="match status" value="1"/>
</dbReference>
<dbReference type="InterPro" id="IPR003141">
    <property type="entry name" value="Pol/His_phosphatase_N"/>
</dbReference>
<dbReference type="InterPro" id="IPR016195">
    <property type="entry name" value="Pol/histidinol_Pase-like"/>
</dbReference>
<dbReference type="RefSeq" id="WP_349054313.1">
    <property type="nucleotide sequence ID" value="NZ_JBBNPS010000019.1"/>
</dbReference>
<comment type="caution">
    <text evidence="10">The sequence shown here is derived from an EMBL/GenBank/DDBJ whole genome shotgun (WGS) entry which is preliminary data.</text>
</comment>
<evidence type="ECO:0000256" key="1">
    <source>
        <dbReference type="ARBA" id="ARBA00004970"/>
    </source>
</evidence>
<evidence type="ECO:0000256" key="4">
    <source>
        <dbReference type="ARBA" id="ARBA00022605"/>
    </source>
</evidence>
<dbReference type="InterPro" id="IPR004013">
    <property type="entry name" value="PHP_dom"/>
</dbReference>
<feature type="domain" description="Polymerase/histidinol phosphatase N-terminal" evidence="9">
    <location>
        <begin position="19"/>
        <end position="99"/>
    </location>
</feature>
<accession>A0ABV1J9W9</accession>
<comment type="pathway">
    <text evidence="1 8">Amino-acid biosynthesis; L-histidine biosynthesis; L-histidine from 5-phospho-alpha-D-ribose 1-diphosphate: step 8/9.</text>
</comment>
<evidence type="ECO:0000256" key="2">
    <source>
        <dbReference type="ARBA" id="ARBA00009152"/>
    </source>
</evidence>
<proteinExistence type="inferred from homology"/>
<comment type="catalytic activity">
    <reaction evidence="7 8">
        <text>L-histidinol phosphate + H2O = L-histidinol + phosphate</text>
        <dbReference type="Rhea" id="RHEA:14465"/>
        <dbReference type="ChEBI" id="CHEBI:15377"/>
        <dbReference type="ChEBI" id="CHEBI:43474"/>
        <dbReference type="ChEBI" id="CHEBI:57699"/>
        <dbReference type="ChEBI" id="CHEBI:57980"/>
        <dbReference type="EC" id="3.1.3.15"/>
    </reaction>
</comment>
<dbReference type="Gene3D" id="3.20.20.140">
    <property type="entry name" value="Metal-dependent hydrolases"/>
    <property type="match status" value="1"/>
</dbReference>
<dbReference type="InterPro" id="IPR010140">
    <property type="entry name" value="Histidinol_P_phosphatase_HisJ"/>
</dbReference>
<evidence type="ECO:0000313" key="10">
    <source>
        <dbReference type="EMBL" id="MEQ3354007.1"/>
    </source>
</evidence>
<dbReference type="Proteomes" id="UP001481872">
    <property type="component" value="Unassembled WGS sequence"/>
</dbReference>
<name>A0ABV1J9W9_9FIRM</name>
<keyword evidence="5 8" id="KW-0378">Hydrolase</keyword>
<dbReference type="EMBL" id="JBBNPS010000019">
    <property type="protein sequence ID" value="MEQ3354007.1"/>
    <property type="molecule type" value="Genomic_DNA"/>
</dbReference>
<evidence type="ECO:0000256" key="6">
    <source>
        <dbReference type="ARBA" id="ARBA00023102"/>
    </source>
</evidence>
<gene>
    <name evidence="10" type="ORF">AAA081_06845</name>
</gene>
<keyword evidence="6 8" id="KW-0368">Histidine biosynthesis</keyword>
<reference evidence="10 11" key="1">
    <citation type="submission" date="2024-04" db="EMBL/GenBank/DDBJ databases">
        <title>Human intestinal bacterial collection.</title>
        <authorList>
            <person name="Pauvert C."/>
            <person name="Hitch T.C.A."/>
            <person name="Clavel T."/>
        </authorList>
    </citation>
    <scope>NUCLEOTIDE SEQUENCE [LARGE SCALE GENOMIC DNA]</scope>
    <source>
        <strain evidence="10 11">CLA-SR-H026</strain>
    </source>
</reference>
<keyword evidence="11" id="KW-1185">Reference proteome</keyword>
<dbReference type="EC" id="3.1.3.15" evidence="3 8"/>